<gene>
    <name evidence="1" type="ORF">SAMN05444158_4762</name>
</gene>
<dbReference type="AlphaFoldDB" id="A0A1H1YDV4"/>
<organism evidence="1 2">
    <name type="scientific">Bradyrhizobium canariense</name>
    <dbReference type="NCBI Taxonomy" id="255045"/>
    <lineage>
        <taxon>Bacteria</taxon>
        <taxon>Pseudomonadati</taxon>
        <taxon>Pseudomonadota</taxon>
        <taxon>Alphaproteobacteria</taxon>
        <taxon>Hyphomicrobiales</taxon>
        <taxon>Nitrobacteraceae</taxon>
        <taxon>Bradyrhizobium</taxon>
    </lineage>
</organism>
<dbReference type="Proteomes" id="UP000243904">
    <property type="component" value="Chromosome I"/>
</dbReference>
<keyword evidence="2" id="KW-1185">Reference proteome</keyword>
<evidence type="ECO:0000313" key="1">
    <source>
        <dbReference type="EMBL" id="SDT19617.1"/>
    </source>
</evidence>
<sequence>MSAEEFALMFWSWSHPTKMTLARYAQINLREHVV</sequence>
<reference evidence="2" key="1">
    <citation type="submission" date="2016-10" db="EMBL/GenBank/DDBJ databases">
        <authorList>
            <person name="Varghese N."/>
            <person name="Submissions S."/>
        </authorList>
    </citation>
    <scope>NUCLEOTIDE SEQUENCE [LARGE SCALE GENOMIC DNA]</scope>
    <source>
        <strain evidence="2">GAS369</strain>
    </source>
</reference>
<proteinExistence type="predicted"/>
<protein>
    <submittedName>
        <fullName evidence="1">Uncharacterized protein</fullName>
    </submittedName>
</protein>
<name>A0A1H1YDV4_9BRAD</name>
<dbReference type="EMBL" id="LT629750">
    <property type="protein sequence ID" value="SDT19617.1"/>
    <property type="molecule type" value="Genomic_DNA"/>
</dbReference>
<accession>A0A1H1YDV4</accession>
<evidence type="ECO:0000313" key="2">
    <source>
        <dbReference type="Proteomes" id="UP000243904"/>
    </source>
</evidence>